<evidence type="ECO:0000313" key="12">
    <source>
        <dbReference type="EMBL" id="SVE01852.1"/>
    </source>
</evidence>
<dbReference type="EMBL" id="UINC01188567">
    <property type="protein sequence ID" value="SVE01852.1"/>
    <property type="molecule type" value="Genomic_DNA"/>
</dbReference>
<dbReference type="AlphaFoldDB" id="A0A383A278"/>
<feature type="transmembrane region" description="Helical" evidence="11">
    <location>
        <begin position="136"/>
        <end position="157"/>
    </location>
</feature>
<evidence type="ECO:0000256" key="9">
    <source>
        <dbReference type="ARBA" id="ARBA00023136"/>
    </source>
</evidence>
<evidence type="ECO:0000256" key="10">
    <source>
        <dbReference type="ARBA" id="ARBA00023310"/>
    </source>
</evidence>
<keyword evidence="3" id="KW-0813">Transport</keyword>
<accession>A0A383A278</accession>
<evidence type="ECO:0000256" key="3">
    <source>
        <dbReference type="ARBA" id="ARBA00022448"/>
    </source>
</evidence>
<evidence type="ECO:0000256" key="2">
    <source>
        <dbReference type="ARBA" id="ARBA00006810"/>
    </source>
</evidence>
<dbReference type="GO" id="GO:0046933">
    <property type="term" value="F:proton-transporting ATP synthase activity, rotational mechanism"/>
    <property type="evidence" value="ECO:0007669"/>
    <property type="project" value="TreeGrafter"/>
</dbReference>
<dbReference type="Pfam" id="PF00119">
    <property type="entry name" value="ATP-synt_A"/>
    <property type="match status" value="1"/>
</dbReference>
<dbReference type="SUPFAM" id="SSF81336">
    <property type="entry name" value="F1F0 ATP synthase subunit A"/>
    <property type="match status" value="1"/>
</dbReference>
<protein>
    <recommendedName>
        <fullName evidence="13">ATP synthase subunit a</fullName>
    </recommendedName>
</protein>
<dbReference type="PANTHER" id="PTHR11410">
    <property type="entry name" value="ATP SYNTHASE SUBUNIT A"/>
    <property type="match status" value="1"/>
</dbReference>
<evidence type="ECO:0000256" key="6">
    <source>
        <dbReference type="ARBA" id="ARBA00022781"/>
    </source>
</evidence>
<dbReference type="NCBIfam" id="TIGR01131">
    <property type="entry name" value="ATP_synt_6_or_A"/>
    <property type="match status" value="1"/>
</dbReference>
<keyword evidence="8" id="KW-0406">Ion transport</keyword>
<sequence>VSETHDESLGSIILHHVTNDLNHNFFELHLFGYDISITKHVIMLWIAASITVSLALYGTRRYRKSDSAQPKGLSHLYEILINFIRDDIIIPNIGKSHCRFWTPLITTYFIFILTCNFLGLIPVFDLIPGGSSTVTGNFNATAGLAMITFIAIIIAGTMKHGFLGHWKNMIPSDVPGPVLLILIPIEILGMFVRPFALTMRLGGNMTAGHIGMLAIFA</sequence>
<feature type="transmembrane region" description="Helical" evidence="11">
    <location>
        <begin position="100"/>
        <end position="124"/>
    </location>
</feature>
<dbReference type="CDD" id="cd00310">
    <property type="entry name" value="ATP-synt_Fo_a_6"/>
    <property type="match status" value="1"/>
</dbReference>
<dbReference type="InterPro" id="IPR035908">
    <property type="entry name" value="F0_ATP_A_sf"/>
</dbReference>
<feature type="transmembrane region" description="Helical" evidence="11">
    <location>
        <begin position="178"/>
        <end position="196"/>
    </location>
</feature>
<evidence type="ECO:0000256" key="11">
    <source>
        <dbReference type="SAM" id="Phobius"/>
    </source>
</evidence>
<keyword evidence="5 11" id="KW-0812">Transmembrane</keyword>
<name>A0A383A278_9ZZZZ</name>
<dbReference type="InterPro" id="IPR023011">
    <property type="entry name" value="ATP_synth_F0_asu_AS"/>
</dbReference>
<keyword evidence="9 11" id="KW-0472">Membrane</keyword>
<dbReference type="Gene3D" id="1.20.120.220">
    <property type="entry name" value="ATP synthase, F0 complex, subunit A"/>
    <property type="match status" value="1"/>
</dbReference>
<comment type="subcellular location">
    <subcellularLocation>
        <location evidence="1">Membrane</location>
        <topology evidence="1">Multi-pass membrane protein</topology>
    </subcellularLocation>
</comment>
<evidence type="ECO:0000256" key="7">
    <source>
        <dbReference type="ARBA" id="ARBA00022989"/>
    </source>
</evidence>
<feature type="non-terminal residue" evidence="12">
    <location>
        <position position="217"/>
    </location>
</feature>
<keyword evidence="7 11" id="KW-1133">Transmembrane helix</keyword>
<dbReference type="PRINTS" id="PR00123">
    <property type="entry name" value="ATPASEA"/>
</dbReference>
<dbReference type="PANTHER" id="PTHR11410:SF0">
    <property type="entry name" value="ATP SYNTHASE SUBUNIT A"/>
    <property type="match status" value="1"/>
</dbReference>
<feature type="transmembrane region" description="Helical" evidence="11">
    <location>
        <begin position="37"/>
        <end position="57"/>
    </location>
</feature>
<evidence type="ECO:0000256" key="4">
    <source>
        <dbReference type="ARBA" id="ARBA00022547"/>
    </source>
</evidence>
<comment type="similarity">
    <text evidence="2">Belongs to the ATPase A chain family.</text>
</comment>
<dbReference type="PROSITE" id="PS00449">
    <property type="entry name" value="ATPASE_A"/>
    <property type="match status" value="1"/>
</dbReference>
<evidence type="ECO:0000256" key="5">
    <source>
        <dbReference type="ARBA" id="ARBA00022692"/>
    </source>
</evidence>
<evidence type="ECO:0008006" key="13">
    <source>
        <dbReference type="Google" id="ProtNLM"/>
    </source>
</evidence>
<proteinExistence type="inferred from homology"/>
<evidence type="ECO:0000256" key="8">
    <source>
        <dbReference type="ARBA" id="ARBA00023065"/>
    </source>
</evidence>
<gene>
    <name evidence="12" type="ORF">METZ01_LOCUS454706</name>
</gene>
<feature type="non-terminal residue" evidence="12">
    <location>
        <position position="1"/>
    </location>
</feature>
<organism evidence="12">
    <name type="scientific">marine metagenome</name>
    <dbReference type="NCBI Taxonomy" id="408172"/>
    <lineage>
        <taxon>unclassified sequences</taxon>
        <taxon>metagenomes</taxon>
        <taxon>ecological metagenomes</taxon>
    </lineage>
</organism>
<reference evidence="12" key="1">
    <citation type="submission" date="2018-05" db="EMBL/GenBank/DDBJ databases">
        <authorList>
            <person name="Lanie J.A."/>
            <person name="Ng W.-L."/>
            <person name="Kazmierczak K.M."/>
            <person name="Andrzejewski T.M."/>
            <person name="Davidsen T.M."/>
            <person name="Wayne K.J."/>
            <person name="Tettelin H."/>
            <person name="Glass J.I."/>
            <person name="Rusch D."/>
            <person name="Podicherti R."/>
            <person name="Tsui H.-C.T."/>
            <person name="Winkler M.E."/>
        </authorList>
    </citation>
    <scope>NUCLEOTIDE SEQUENCE</scope>
</reference>
<dbReference type="InterPro" id="IPR000568">
    <property type="entry name" value="ATP_synth_F0_asu"/>
</dbReference>
<dbReference type="GO" id="GO:0045259">
    <property type="term" value="C:proton-transporting ATP synthase complex"/>
    <property type="evidence" value="ECO:0007669"/>
    <property type="project" value="UniProtKB-KW"/>
</dbReference>
<keyword evidence="6" id="KW-0375">Hydrogen ion transport</keyword>
<keyword evidence="4" id="KW-0138">CF(0)</keyword>
<evidence type="ECO:0000256" key="1">
    <source>
        <dbReference type="ARBA" id="ARBA00004141"/>
    </source>
</evidence>
<dbReference type="InterPro" id="IPR045083">
    <property type="entry name" value="ATP_synth_F0_asu_bact/mt"/>
</dbReference>
<keyword evidence="10" id="KW-0066">ATP synthesis</keyword>